<keyword evidence="2" id="KW-0732">Signal</keyword>
<sequence>MKRCILATALLGSTGTVSAAEYPSLVMDTWCTTYLSTYLVPIAAPPDILPSKHLTFFGNSSTAIASSTRDQTFIAPESRTTAIVDFSTDAAPTEAKTDSEARSTIIVTGSLTEPIDTSSTLPTSTSIVEPPGRAVIFLIQQTVNNENRNIKKRATEGFVGGNNPDICTFALTFNLAEGQLFVGGSPTFYAGEDFKPLGFQGDDSLPQGAVTRTFATSGRTLVFQNSALPNGEAGFCQDVSGETYITFTSSPPGCIPVTLGVYDVEQCQNGQLVGVEASFSSLAVSSEPTTIGTATFGSVSSDEPTIAATTVSTEVISFSSIDRSNTPAENVSKIFTTASSESVDSSFTTQSAIPTGDSSTEAASSSEPNSPTRTSESSTAPHRSTTESSSEPASSVSSGTFFTTEAIIPTSTTTVSESQLESTESTTEITTSLTIEASVTSQPIETSTSLPSTSEESTSETSTADVTTLPVSTTTTGTSQEIKKAIIPDTTTDFMTTTTTAALTQCNSLGTPYTSNGVTFDLSCNTGISPGTSVGTAPSNSFDQCIGFCVAFNSCVAVSYVRDTGSCTGYSSVGGTVADNALDIAIKR</sequence>
<evidence type="ECO:0000256" key="1">
    <source>
        <dbReference type="SAM" id="MobiDB-lite"/>
    </source>
</evidence>
<dbReference type="EMBL" id="JAOQBH010000038">
    <property type="protein sequence ID" value="KAJ4108690.1"/>
    <property type="molecule type" value="Genomic_DNA"/>
</dbReference>
<evidence type="ECO:0000256" key="2">
    <source>
        <dbReference type="SAM" id="SignalP"/>
    </source>
</evidence>
<evidence type="ECO:0000313" key="5">
    <source>
        <dbReference type="Proteomes" id="UP001152024"/>
    </source>
</evidence>
<dbReference type="Proteomes" id="UP001152024">
    <property type="component" value="Unassembled WGS sequence"/>
</dbReference>
<gene>
    <name evidence="4" type="ORF">NW768_012167</name>
</gene>
<feature type="compositionally biased region" description="Polar residues" evidence="1">
    <location>
        <begin position="344"/>
        <end position="383"/>
    </location>
</feature>
<evidence type="ECO:0000259" key="3">
    <source>
        <dbReference type="Pfam" id="PF25485"/>
    </source>
</evidence>
<evidence type="ECO:0000313" key="4">
    <source>
        <dbReference type="EMBL" id="KAJ4108690.1"/>
    </source>
</evidence>
<feature type="compositionally biased region" description="Low complexity" evidence="1">
    <location>
        <begin position="445"/>
        <end position="478"/>
    </location>
</feature>
<feature type="chain" id="PRO_5045205107" description="DUF7908 domain-containing protein" evidence="2">
    <location>
        <begin position="20"/>
        <end position="588"/>
    </location>
</feature>
<accession>A0ABQ8QVJ9</accession>
<comment type="caution">
    <text evidence="4">The sequence shown here is derived from an EMBL/GenBank/DDBJ whole genome shotgun (WGS) entry which is preliminary data.</text>
</comment>
<dbReference type="InterPro" id="IPR057230">
    <property type="entry name" value="DUF7908"/>
</dbReference>
<dbReference type="Pfam" id="PF25485">
    <property type="entry name" value="DUF7908"/>
    <property type="match status" value="1"/>
</dbReference>
<organism evidence="4 5">
    <name type="scientific">Fusarium equiseti</name>
    <name type="common">Fusarium scirpi</name>
    <dbReference type="NCBI Taxonomy" id="61235"/>
    <lineage>
        <taxon>Eukaryota</taxon>
        <taxon>Fungi</taxon>
        <taxon>Dikarya</taxon>
        <taxon>Ascomycota</taxon>
        <taxon>Pezizomycotina</taxon>
        <taxon>Sordariomycetes</taxon>
        <taxon>Hypocreomycetidae</taxon>
        <taxon>Hypocreales</taxon>
        <taxon>Nectriaceae</taxon>
        <taxon>Fusarium</taxon>
        <taxon>Fusarium incarnatum-equiseti species complex</taxon>
    </lineage>
</organism>
<feature type="compositionally biased region" description="Low complexity" evidence="1">
    <location>
        <begin position="386"/>
        <end position="436"/>
    </location>
</feature>
<keyword evidence="5" id="KW-1185">Reference proteome</keyword>
<feature type="region of interest" description="Disordered" evidence="1">
    <location>
        <begin position="344"/>
        <end position="478"/>
    </location>
</feature>
<protein>
    <recommendedName>
        <fullName evidence="3">DUF7908 domain-containing protein</fullName>
    </recommendedName>
</protein>
<feature type="signal peptide" evidence="2">
    <location>
        <begin position="1"/>
        <end position="19"/>
    </location>
</feature>
<reference evidence="4" key="1">
    <citation type="submission" date="2022-09" db="EMBL/GenBank/DDBJ databases">
        <title>Fusarium specimens isolated from Avocado Roots.</title>
        <authorList>
            <person name="Stajich J."/>
            <person name="Roper C."/>
            <person name="Heimlech-Rivalta G."/>
        </authorList>
    </citation>
    <scope>NUCLEOTIDE SEQUENCE</scope>
    <source>
        <strain evidence="4">CF00095</strain>
    </source>
</reference>
<name>A0ABQ8QVJ9_FUSEQ</name>
<proteinExistence type="predicted"/>
<feature type="domain" description="DUF7908" evidence="3">
    <location>
        <begin position="136"/>
        <end position="264"/>
    </location>
</feature>